<dbReference type="Gene3D" id="4.10.60.10">
    <property type="entry name" value="Zinc finger, CCHC-type"/>
    <property type="match status" value="1"/>
</dbReference>
<evidence type="ECO:0000256" key="1">
    <source>
        <dbReference type="ARBA" id="ARBA00022664"/>
    </source>
</evidence>
<proteinExistence type="predicted"/>
<dbReference type="InterPro" id="IPR036875">
    <property type="entry name" value="Znf_CCHC_sf"/>
</dbReference>
<evidence type="ECO:0000313" key="6">
    <source>
        <dbReference type="Proteomes" id="UP000324022"/>
    </source>
</evidence>
<dbReference type="GO" id="GO:0008270">
    <property type="term" value="F:zinc ion binding"/>
    <property type="evidence" value="ECO:0007669"/>
    <property type="project" value="UniProtKB-KW"/>
</dbReference>
<evidence type="ECO:0000259" key="4">
    <source>
        <dbReference type="PROSITE" id="PS50158"/>
    </source>
</evidence>
<keyword evidence="1" id="KW-0507">mRNA processing</keyword>
<protein>
    <recommendedName>
        <fullName evidence="4">CCHC-type domain-containing protein</fullName>
    </recommendedName>
</protein>
<reference evidence="5 6" key="1">
    <citation type="submission" date="2018-03" db="EMBL/GenBank/DDBJ databases">
        <authorList>
            <person name="Guldener U."/>
        </authorList>
    </citation>
    <scope>NUCLEOTIDE SEQUENCE [LARGE SCALE GENOMIC DNA]</scope>
    <source>
        <strain evidence="5 6">NBRC100155</strain>
    </source>
</reference>
<keyword evidence="2" id="KW-0479">Metal-binding</keyword>
<dbReference type="SUPFAM" id="SSF57756">
    <property type="entry name" value="Retrovirus zinc finger-like domains"/>
    <property type="match status" value="1"/>
</dbReference>
<dbReference type="EMBL" id="OOIN01000017">
    <property type="protein sequence ID" value="SPO27261.1"/>
    <property type="molecule type" value="Genomic_DNA"/>
</dbReference>
<dbReference type="PROSITE" id="PS50158">
    <property type="entry name" value="ZF_CCHC"/>
    <property type="match status" value="1"/>
</dbReference>
<dbReference type="AlphaFoldDB" id="A0A5C3EC72"/>
<keyword evidence="6" id="KW-1185">Reference proteome</keyword>
<name>A0A5C3EC72_9BASI</name>
<dbReference type="Proteomes" id="UP000324022">
    <property type="component" value="Unassembled WGS sequence"/>
</dbReference>
<keyword evidence="2" id="KW-0863">Zinc-finger</keyword>
<dbReference type="InterPro" id="IPR001878">
    <property type="entry name" value="Znf_CCHC"/>
</dbReference>
<evidence type="ECO:0000313" key="5">
    <source>
        <dbReference type="EMBL" id="SPO27261.1"/>
    </source>
</evidence>
<evidence type="ECO:0000256" key="2">
    <source>
        <dbReference type="PROSITE-ProRule" id="PRU00047"/>
    </source>
</evidence>
<dbReference type="GO" id="GO:0003676">
    <property type="term" value="F:nucleic acid binding"/>
    <property type="evidence" value="ECO:0007669"/>
    <property type="project" value="InterPro"/>
</dbReference>
<feature type="region of interest" description="Disordered" evidence="3">
    <location>
        <begin position="147"/>
        <end position="173"/>
    </location>
</feature>
<gene>
    <name evidence="5" type="ORF">UTRI_10378</name>
</gene>
<dbReference type="OrthoDB" id="2678560at2759"/>
<feature type="domain" description="CCHC-type" evidence="4">
    <location>
        <begin position="131"/>
        <end position="146"/>
    </location>
</feature>
<dbReference type="GO" id="GO:0006397">
    <property type="term" value="P:mRNA processing"/>
    <property type="evidence" value="ECO:0007669"/>
    <property type="project" value="UniProtKB-KW"/>
</dbReference>
<organism evidence="5 6">
    <name type="scientific">Ustilago trichophora</name>
    <dbReference type="NCBI Taxonomy" id="86804"/>
    <lineage>
        <taxon>Eukaryota</taxon>
        <taxon>Fungi</taxon>
        <taxon>Dikarya</taxon>
        <taxon>Basidiomycota</taxon>
        <taxon>Ustilaginomycotina</taxon>
        <taxon>Ustilaginomycetes</taxon>
        <taxon>Ustilaginales</taxon>
        <taxon>Ustilaginaceae</taxon>
        <taxon>Ustilago</taxon>
    </lineage>
</organism>
<sequence length="173" mass="19725">MQQRESEDRKLRNDLAELCKFMGMMSSAQLPLTPPMDTGRFLPAPQQQYAQPFRPQQVQLPPSPPQNQQVVQPRLEEIAQMTFENTQQGHEQYRAAMEQFVCDHPCTTIQPPTDKPYPLTPGTVPAGTNECHRCGQRGHFIAACTNPPVPQAEQHYRRQYGANSRDRRRQGNA</sequence>
<accession>A0A5C3EC72</accession>
<keyword evidence="2" id="KW-0862">Zinc</keyword>
<evidence type="ECO:0000256" key="3">
    <source>
        <dbReference type="SAM" id="MobiDB-lite"/>
    </source>
</evidence>